<dbReference type="AlphaFoldDB" id="A0A383WLS0"/>
<name>A0A383WLS0_TETOB</name>
<accession>A0A383WLS0</accession>
<sequence>MANLAQRAQASLSSAAHPRLAPPAAQPNFRSLVPRAVDCNGSGHKGVQAVLTSSSGRCTPAPHAVSLSGQSSSWLSSSSTASTLSQMGVRSYASTTAVPSRAARPSVPTTELEDVRPAKPYAEEQPLSELLLQIEEWVQPHEEPHFMQLTAGSKLVVRPCDVKQAANFKGIYIFVIPTIDYIAETVEAFLLDTCNFAANAQQNGSIRFDFMACFDGDKGELPLTRLLKGSSATSLSKGAEVLPDLLLPSQTKVGGSSAALNRSYSQATSRPSRSMAHVAAAAVDKSAAQVTGISKTTAPFQGGLTSLAKFGEGAGNMAVAANEPWQVATWDERRKAEGAAGRLGGARATRSARDTLQGE</sequence>
<gene>
    <name evidence="2" type="ORF">BQ4739_LOCUS18396</name>
</gene>
<evidence type="ECO:0000313" key="3">
    <source>
        <dbReference type="Proteomes" id="UP000256970"/>
    </source>
</evidence>
<reference evidence="2 3" key="1">
    <citation type="submission" date="2016-10" db="EMBL/GenBank/DDBJ databases">
        <authorList>
            <person name="Cai Z."/>
        </authorList>
    </citation>
    <scope>NUCLEOTIDE SEQUENCE [LARGE SCALE GENOMIC DNA]</scope>
</reference>
<feature type="compositionally biased region" description="Low complexity" evidence="1">
    <location>
        <begin position="1"/>
        <end position="16"/>
    </location>
</feature>
<keyword evidence="3" id="KW-1185">Reference proteome</keyword>
<feature type="region of interest" description="Disordered" evidence="1">
    <location>
        <begin position="335"/>
        <end position="359"/>
    </location>
</feature>
<evidence type="ECO:0000256" key="1">
    <source>
        <dbReference type="SAM" id="MobiDB-lite"/>
    </source>
</evidence>
<protein>
    <submittedName>
        <fullName evidence="2">Uncharacterized protein</fullName>
    </submittedName>
</protein>
<feature type="region of interest" description="Disordered" evidence="1">
    <location>
        <begin position="99"/>
        <end position="119"/>
    </location>
</feature>
<dbReference type="Proteomes" id="UP000256970">
    <property type="component" value="Unassembled WGS sequence"/>
</dbReference>
<organism evidence="2 3">
    <name type="scientific">Tetradesmus obliquus</name>
    <name type="common">Green alga</name>
    <name type="synonym">Acutodesmus obliquus</name>
    <dbReference type="NCBI Taxonomy" id="3088"/>
    <lineage>
        <taxon>Eukaryota</taxon>
        <taxon>Viridiplantae</taxon>
        <taxon>Chlorophyta</taxon>
        <taxon>core chlorophytes</taxon>
        <taxon>Chlorophyceae</taxon>
        <taxon>CS clade</taxon>
        <taxon>Sphaeropleales</taxon>
        <taxon>Scenedesmaceae</taxon>
        <taxon>Tetradesmus</taxon>
    </lineage>
</organism>
<dbReference type="EMBL" id="FNXT01001302">
    <property type="protein sequence ID" value="SZX78074.1"/>
    <property type="molecule type" value="Genomic_DNA"/>
</dbReference>
<feature type="region of interest" description="Disordered" evidence="1">
    <location>
        <begin position="1"/>
        <end position="28"/>
    </location>
</feature>
<evidence type="ECO:0000313" key="2">
    <source>
        <dbReference type="EMBL" id="SZX78074.1"/>
    </source>
</evidence>
<proteinExistence type="predicted"/>